<evidence type="ECO:0000313" key="5">
    <source>
        <dbReference type="EMBL" id="OHS94873.1"/>
    </source>
</evidence>
<dbReference type="PROSITE" id="PS51221">
    <property type="entry name" value="TTL"/>
    <property type="match status" value="1"/>
</dbReference>
<dbReference type="GO" id="GO:0015631">
    <property type="term" value="F:tubulin binding"/>
    <property type="evidence" value="ECO:0007669"/>
    <property type="project" value="TreeGrafter"/>
</dbReference>
<feature type="region of interest" description="Disordered" evidence="4">
    <location>
        <begin position="412"/>
        <end position="512"/>
    </location>
</feature>
<dbReference type="Gene3D" id="3.30.470.20">
    <property type="entry name" value="ATP-grasp fold, B domain"/>
    <property type="match status" value="2"/>
</dbReference>
<dbReference type="GeneID" id="94830375"/>
<evidence type="ECO:0000256" key="4">
    <source>
        <dbReference type="SAM" id="MobiDB-lite"/>
    </source>
</evidence>
<gene>
    <name evidence="5" type="ORF">TRFO_10801</name>
</gene>
<dbReference type="PANTHER" id="PTHR12241:SF154">
    <property type="entry name" value="TUBULIN POLYGLUTAMYLASE TTLL11"/>
    <property type="match status" value="1"/>
</dbReference>
<dbReference type="InterPro" id="IPR004344">
    <property type="entry name" value="TTL/TTLL_fam"/>
</dbReference>
<evidence type="ECO:0000256" key="2">
    <source>
        <dbReference type="ARBA" id="ARBA00022741"/>
    </source>
</evidence>
<comment type="caution">
    <text evidence="5">The sequence shown here is derived from an EMBL/GenBank/DDBJ whole genome shotgun (WGS) entry which is preliminary data.</text>
</comment>
<protein>
    <submittedName>
        <fullName evidence="5">Tubulin-tyrosine ligase family protein</fullName>
    </submittedName>
</protein>
<organism evidence="5 6">
    <name type="scientific">Tritrichomonas foetus</name>
    <dbReference type="NCBI Taxonomy" id="1144522"/>
    <lineage>
        <taxon>Eukaryota</taxon>
        <taxon>Metamonada</taxon>
        <taxon>Parabasalia</taxon>
        <taxon>Tritrichomonadida</taxon>
        <taxon>Tritrichomonadidae</taxon>
        <taxon>Tritrichomonas</taxon>
    </lineage>
</organism>
<dbReference type="GO" id="GO:0070740">
    <property type="term" value="F:tubulin-glutamic acid ligase activity"/>
    <property type="evidence" value="ECO:0007669"/>
    <property type="project" value="TreeGrafter"/>
</dbReference>
<dbReference type="RefSeq" id="XP_068348010.1">
    <property type="nucleotide sequence ID" value="XM_068495671.1"/>
</dbReference>
<keyword evidence="1 5" id="KW-0436">Ligase</keyword>
<sequence length="646" mass="73921">MRNEGVHVDAARANYETSNGGLHRAGLVFSESSENPPFVWVDGILRKEDAVEHPPFQRFNKIPGMDFICYKSTLFKTLNEMQRIYPSVFDVYPRTFLLPKEFLDFQREHKAICGRSMQAPSWVVKPKNSCCGKGISIVQSVAEAQAIDYEAVIQQYIKPFLIDGHKFDFRFYILIASLDPLAIFIYKEGIARFCTQIFEFPTKSNRDKKFMHLTNTAINIENSKEPPSQFTKLATDVLKDIAKRYSNGKRLWDDIIEVSRAVIIGTYGATLSNLPKKCDAKSIQQKRIEYFLKKRKTNPEEQISSVNSSTVSTSIPSNSSTNTGLTNSVNPNSINLNNEHSQRAFINTSTSRPDNVRRTTNNLINSNKCIMKIARPNECPILIGQVVNYQFLPQQQQPQAQQPIIARVKNSSIQRRSLSLSPEREKIGIQEENSSQNEEEADKMANSTADSSQNPTQNENSQKNNENIPDQNENSPENERIENKSENEDKGKDEEKEEVKKSTPAPEPKPLPLRKRFFHILGIDIMIDSDMKPKVLELNDRPSLGVTVEFEKDLKESLICEAFEHVSPTGEWFGNSEKSRWIQIYPLPKEVVTPYPEIVSRLLNPLSMRDMDPQKQPAMIPKRNICEIKFVKKDRKKKKRSRRESK</sequence>
<dbReference type="AlphaFoldDB" id="A0A1J4J862"/>
<feature type="compositionally biased region" description="Polar residues" evidence="4">
    <location>
        <begin position="445"/>
        <end position="475"/>
    </location>
</feature>
<evidence type="ECO:0000256" key="1">
    <source>
        <dbReference type="ARBA" id="ARBA00022598"/>
    </source>
</evidence>
<dbReference type="SUPFAM" id="SSF56059">
    <property type="entry name" value="Glutathione synthetase ATP-binding domain-like"/>
    <property type="match status" value="1"/>
</dbReference>
<feature type="region of interest" description="Disordered" evidence="4">
    <location>
        <begin position="299"/>
        <end position="329"/>
    </location>
</feature>
<dbReference type="Proteomes" id="UP000179807">
    <property type="component" value="Unassembled WGS sequence"/>
</dbReference>
<dbReference type="GO" id="GO:0000226">
    <property type="term" value="P:microtubule cytoskeleton organization"/>
    <property type="evidence" value="ECO:0007669"/>
    <property type="project" value="TreeGrafter"/>
</dbReference>
<dbReference type="EMBL" id="MLAK01001282">
    <property type="protein sequence ID" value="OHS94873.1"/>
    <property type="molecule type" value="Genomic_DNA"/>
</dbReference>
<dbReference type="OrthoDB" id="10511188at2759"/>
<evidence type="ECO:0000313" key="6">
    <source>
        <dbReference type="Proteomes" id="UP000179807"/>
    </source>
</evidence>
<keyword evidence="6" id="KW-1185">Reference proteome</keyword>
<feature type="compositionally biased region" description="Basic and acidic residues" evidence="4">
    <location>
        <begin position="477"/>
        <end position="501"/>
    </location>
</feature>
<dbReference type="VEuPathDB" id="TrichDB:TRFO_10801"/>
<dbReference type="PANTHER" id="PTHR12241">
    <property type="entry name" value="TUBULIN POLYGLUTAMYLASE"/>
    <property type="match status" value="1"/>
</dbReference>
<dbReference type="Pfam" id="PF03133">
    <property type="entry name" value="TTL"/>
    <property type="match status" value="2"/>
</dbReference>
<feature type="compositionally biased region" description="Low complexity" evidence="4">
    <location>
        <begin position="303"/>
        <end position="329"/>
    </location>
</feature>
<dbReference type="GO" id="GO:0036064">
    <property type="term" value="C:ciliary basal body"/>
    <property type="evidence" value="ECO:0007669"/>
    <property type="project" value="TreeGrafter"/>
</dbReference>
<evidence type="ECO:0000256" key="3">
    <source>
        <dbReference type="ARBA" id="ARBA00022840"/>
    </source>
</evidence>
<proteinExistence type="predicted"/>
<accession>A0A1J4J862</accession>
<keyword evidence="3" id="KW-0067">ATP-binding</keyword>
<dbReference type="GO" id="GO:0005524">
    <property type="term" value="F:ATP binding"/>
    <property type="evidence" value="ECO:0007669"/>
    <property type="project" value="UniProtKB-KW"/>
</dbReference>
<keyword evidence="2" id="KW-0547">Nucleotide-binding</keyword>
<reference evidence="5" key="1">
    <citation type="submission" date="2016-10" db="EMBL/GenBank/DDBJ databases">
        <authorList>
            <person name="Benchimol M."/>
            <person name="Almeida L.G."/>
            <person name="Vasconcelos A.T."/>
            <person name="Perreira-Neves A."/>
            <person name="Rosa I.A."/>
            <person name="Tasca T."/>
            <person name="Bogo M.R."/>
            <person name="de Souza W."/>
        </authorList>
    </citation>
    <scope>NUCLEOTIDE SEQUENCE [LARGE SCALE GENOMIC DNA]</scope>
    <source>
        <strain evidence="5">K</strain>
    </source>
</reference>
<name>A0A1J4J862_9EUKA</name>